<keyword evidence="6 10" id="KW-0067">ATP-binding</keyword>
<proteinExistence type="inferred from homology"/>
<dbReference type="InterPro" id="IPR050095">
    <property type="entry name" value="ECF_ABC_transporter_ATP-bd"/>
</dbReference>
<dbReference type="GO" id="GO:0005524">
    <property type="term" value="F:ATP binding"/>
    <property type="evidence" value="ECO:0007669"/>
    <property type="project" value="UniProtKB-KW"/>
</dbReference>
<evidence type="ECO:0000313" key="10">
    <source>
        <dbReference type="EMBL" id="MBS9337258.1"/>
    </source>
</evidence>
<dbReference type="PROSITE" id="PS00211">
    <property type="entry name" value="ABC_TRANSPORTER_1"/>
    <property type="match status" value="2"/>
</dbReference>
<sequence>MPLMVKNLSFSYREKQLFSDFSISLESGDFVLLMGPSGCGKSSLLKTLAGIYPQYGGKISGSSSINGCLLAEEKANDRAKQVGLLFQNPREQFVMQTVEEEFAFTLENLSVDPKQMSEKIDEVLERVGLSDFRKRLLSELSGGELQKVALAEVLLTGAKYLLLDEPFAAVDQASRADLQGLLASLAKEGYAILVSDHDDHGYLDKITAFYSFASGHFEPVEKEQWPKKKERKEVRIQKKQNRPVLFDLKNVAIENDQRHLIHQVELAITAGEWTLVTGPNGSGKSSFLKVLARLLKADGSMTYLGHDFSKWKKKDYYRQVTMLFQNSLDQFINITVEEEIQQVRQQSYQKLYWTDEKVSKVISTLGLDGLSNRSVYTLSGGQQKKLQLLLMVVMASPVLLLDEPLAGLDSESVRAVLALMTEVKDNLNITLLVVSHQVDQLASLVNRHLTLQNGEFVDEEVVAI</sequence>
<gene>
    <name evidence="10" type="ORF">G6R30_02100</name>
</gene>
<reference evidence="10 11" key="1">
    <citation type="submission" date="2020-02" db="EMBL/GenBank/DDBJ databases">
        <title>Fructobacillus sp. isolated from paper mulberry of Taiwan.</title>
        <authorList>
            <person name="Lin S.-T."/>
        </authorList>
    </citation>
    <scope>NUCLEOTIDE SEQUENCE [LARGE SCALE GENOMIC DNA]</scope>
    <source>
        <strain evidence="10 11">S1-1</strain>
    </source>
</reference>
<comment type="subcellular location">
    <subcellularLocation>
        <location evidence="1">Cell membrane</location>
        <topology evidence="1">Peripheral membrane protein</topology>
    </subcellularLocation>
</comment>
<evidence type="ECO:0000313" key="11">
    <source>
        <dbReference type="Proteomes" id="UP001519503"/>
    </source>
</evidence>
<dbReference type="PANTHER" id="PTHR43553:SF19">
    <property type="entry name" value="HMP_THIAMINE IMPORT ATP-BINDING PROTEIN YKOD-RELATED"/>
    <property type="match status" value="1"/>
</dbReference>
<name>A0ABS5QVM6_9LACO</name>
<evidence type="ECO:0000256" key="5">
    <source>
        <dbReference type="ARBA" id="ARBA00022741"/>
    </source>
</evidence>
<dbReference type="SMART" id="SM00382">
    <property type="entry name" value="AAA"/>
    <property type="match status" value="2"/>
</dbReference>
<protein>
    <submittedName>
        <fullName evidence="10">ABC transporter ATP-binding protein</fullName>
    </submittedName>
</protein>
<dbReference type="CDD" id="cd03225">
    <property type="entry name" value="ABC_cobalt_CbiO_domain1"/>
    <property type="match status" value="2"/>
</dbReference>
<dbReference type="InterPro" id="IPR003593">
    <property type="entry name" value="AAA+_ATPase"/>
</dbReference>
<evidence type="ECO:0000256" key="1">
    <source>
        <dbReference type="ARBA" id="ARBA00004202"/>
    </source>
</evidence>
<evidence type="ECO:0000256" key="3">
    <source>
        <dbReference type="ARBA" id="ARBA00022448"/>
    </source>
</evidence>
<dbReference type="RefSeq" id="WP_213821004.1">
    <property type="nucleotide sequence ID" value="NZ_JAAMFL010000003.1"/>
</dbReference>
<evidence type="ECO:0000256" key="8">
    <source>
        <dbReference type="ARBA" id="ARBA00023136"/>
    </source>
</evidence>
<dbReference type="PROSITE" id="PS50893">
    <property type="entry name" value="ABC_TRANSPORTER_2"/>
    <property type="match status" value="2"/>
</dbReference>
<keyword evidence="7" id="KW-1278">Translocase</keyword>
<keyword evidence="5" id="KW-0547">Nucleotide-binding</keyword>
<dbReference type="EMBL" id="JAAMFL010000003">
    <property type="protein sequence ID" value="MBS9337258.1"/>
    <property type="molecule type" value="Genomic_DNA"/>
</dbReference>
<dbReference type="Pfam" id="PF00005">
    <property type="entry name" value="ABC_tran"/>
    <property type="match status" value="2"/>
</dbReference>
<keyword evidence="4" id="KW-1003">Cell membrane</keyword>
<keyword evidence="8" id="KW-0472">Membrane</keyword>
<dbReference type="SUPFAM" id="SSF52540">
    <property type="entry name" value="P-loop containing nucleoside triphosphate hydrolases"/>
    <property type="match status" value="2"/>
</dbReference>
<evidence type="ECO:0000256" key="6">
    <source>
        <dbReference type="ARBA" id="ARBA00022840"/>
    </source>
</evidence>
<keyword evidence="3" id="KW-0813">Transport</keyword>
<evidence type="ECO:0000256" key="7">
    <source>
        <dbReference type="ARBA" id="ARBA00022967"/>
    </source>
</evidence>
<dbReference type="Gene3D" id="3.40.50.300">
    <property type="entry name" value="P-loop containing nucleotide triphosphate hydrolases"/>
    <property type="match status" value="2"/>
</dbReference>
<dbReference type="InterPro" id="IPR027417">
    <property type="entry name" value="P-loop_NTPase"/>
</dbReference>
<keyword evidence="11" id="KW-1185">Reference proteome</keyword>
<evidence type="ECO:0000256" key="2">
    <source>
        <dbReference type="ARBA" id="ARBA00005417"/>
    </source>
</evidence>
<evidence type="ECO:0000256" key="4">
    <source>
        <dbReference type="ARBA" id="ARBA00022475"/>
    </source>
</evidence>
<accession>A0ABS5QVM6</accession>
<dbReference type="InterPro" id="IPR017871">
    <property type="entry name" value="ABC_transporter-like_CS"/>
</dbReference>
<comment type="similarity">
    <text evidence="2">Belongs to the ABC transporter superfamily.</text>
</comment>
<feature type="domain" description="ABC transporter" evidence="9">
    <location>
        <begin position="3"/>
        <end position="239"/>
    </location>
</feature>
<organism evidence="10 11">
    <name type="scientific">Fructobacillus parabroussonetiae</name>
    <dbReference type="NCBI Taxonomy" id="2713174"/>
    <lineage>
        <taxon>Bacteria</taxon>
        <taxon>Bacillati</taxon>
        <taxon>Bacillota</taxon>
        <taxon>Bacilli</taxon>
        <taxon>Lactobacillales</taxon>
        <taxon>Lactobacillaceae</taxon>
        <taxon>Fructobacillus</taxon>
    </lineage>
</organism>
<comment type="caution">
    <text evidence="10">The sequence shown here is derived from an EMBL/GenBank/DDBJ whole genome shotgun (WGS) entry which is preliminary data.</text>
</comment>
<evidence type="ECO:0000259" key="9">
    <source>
        <dbReference type="PROSITE" id="PS50893"/>
    </source>
</evidence>
<dbReference type="InterPro" id="IPR003439">
    <property type="entry name" value="ABC_transporter-like_ATP-bd"/>
</dbReference>
<dbReference type="InterPro" id="IPR015856">
    <property type="entry name" value="ABC_transpr_CbiO/EcfA_su"/>
</dbReference>
<dbReference type="Proteomes" id="UP001519503">
    <property type="component" value="Unassembled WGS sequence"/>
</dbReference>
<dbReference type="PANTHER" id="PTHR43553">
    <property type="entry name" value="HEAVY METAL TRANSPORTER"/>
    <property type="match status" value="1"/>
</dbReference>
<feature type="domain" description="ABC transporter" evidence="9">
    <location>
        <begin position="246"/>
        <end position="464"/>
    </location>
</feature>